<dbReference type="VEuPathDB" id="FungiDB:BO71DRAFT_401401"/>
<accession>A0A319EKG9</accession>
<gene>
    <name evidence="1" type="ORF">BO71DRAFT_401401</name>
</gene>
<dbReference type="EMBL" id="KZ825945">
    <property type="protein sequence ID" value="PYH91462.1"/>
    <property type="molecule type" value="Genomic_DNA"/>
</dbReference>
<dbReference type="Proteomes" id="UP000247810">
    <property type="component" value="Unassembled WGS sequence"/>
</dbReference>
<keyword evidence="2" id="KW-1185">Reference proteome</keyword>
<evidence type="ECO:0000313" key="2">
    <source>
        <dbReference type="Proteomes" id="UP000247810"/>
    </source>
</evidence>
<evidence type="ECO:0000313" key="1">
    <source>
        <dbReference type="EMBL" id="PYH91462.1"/>
    </source>
</evidence>
<protein>
    <submittedName>
        <fullName evidence="1">Uncharacterized protein</fullName>
    </submittedName>
</protein>
<proteinExistence type="predicted"/>
<organism evidence="1 2">
    <name type="scientific">Aspergillus ellipticus CBS 707.79</name>
    <dbReference type="NCBI Taxonomy" id="1448320"/>
    <lineage>
        <taxon>Eukaryota</taxon>
        <taxon>Fungi</taxon>
        <taxon>Dikarya</taxon>
        <taxon>Ascomycota</taxon>
        <taxon>Pezizomycotina</taxon>
        <taxon>Eurotiomycetes</taxon>
        <taxon>Eurotiomycetidae</taxon>
        <taxon>Eurotiales</taxon>
        <taxon>Aspergillaceae</taxon>
        <taxon>Aspergillus</taxon>
        <taxon>Aspergillus subgen. Circumdati</taxon>
    </lineage>
</organism>
<dbReference type="AlphaFoldDB" id="A0A319EKG9"/>
<sequence>MFRQWVDCCFAVGLSFCCFAFVSVMNSAVHSPQYPQCSRHPILLGMVWANPLGFVGVFHSRFYGGLGIEKRVPASLQKRLAAMVARLG</sequence>
<reference evidence="1 2" key="1">
    <citation type="submission" date="2018-02" db="EMBL/GenBank/DDBJ databases">
        <title>The genomes of Aspergillus section Nigri reveals drivers in fungal speciation.</title>
        <authorList>
            <consortium name="DOE Joint Genome Institute"/>
            <person name="Vesth T.C."/>
            <person name="Nybo J."/>
            <person name="Theobald S."/>
            <person name="Brandl J."/>
            <person name="Frisvad J.C."/>
            <person name="Nielsen K.F."/>
            <person name="Lyhne E.K."/>
            <person name="Kogle M.E."/>
            <person name="Kuo A."/>
            <person name="Riley R."/>
            <person name="Clum A."/>
            <person name="Nolan M."/>
            <person name="Lipzen A."/>
            <person name="Salamov A."/>
            <person name="Henrissat B."/>
            <person name="Wiebenga A."/>
            <person name="De vries R.P."/>
            <person name="Grigoriev I.V."/>
            <person name="Mortensen U.H."/>
            <person name="Andersen M.R."/>
            <person name="Baker S.E."/>
        </authorList>
    </citation>
    <scope>NUCLEOTIDE SEQUENCE [LARGE SCALE GENOMIC DNA]</scope>
    <source>
        <strain evidence="1 2">CBS 707.79</strain>
    </source>
</reference>
<name>A0A319EKG9_9EURO</name>